<gene>
    <name evidence="1" type="ORF">K1T71_008306</name>
</gene>
<protein>
    <submittedName>
        <fullName evidence="1">Uncharacterized protein</fullName>
    </submittedName>
</protein>
<dbReference type="Proteomes" id="UP000824533">
    <property type="component" value="Linkage Group LG14"/>
</dbReference>
<proteinExistence type="predicted"/>
<evidence type="ECO:0000313" key="1">
    <source>
        <dbReference type="EMBL" id="KAJ0176132.1"/>
    </source>
</evidence>
<sequence length="450" mass="49241">MEVANRACNLECIKKGPPVEPVMEFVGPVKIVLVQPDERAYRRKTIGSGCIGLAYLMIGATVMTVLFYTSTFKEKISINSHIFLCAVGYQLCMPLAILLISDLNGPSASMKLKDRKCQHLILQIFGLMCSAGGSVIIILYKLAFTLHSIAGLAAGGFAFFGVITGIVAYAKKSKSSVPKIIHTIFGTSSFVAASLCFGTGVLKIKPKSGFVTSDFIYFLIFFCGFYTLIVVYGPIYKWIKFVGPIKVLVIESKAEYCRTVWCFIGLGISQVLMGATIMVILLYSIATYDGHPVLYGLAYHFFSAEAILSLNYANGWTSPMRLRHRRFVHAFLQVCALSCAITGTIILVVNGKGLSKSAHSATGLITVALSVISLMTGPFALLKRRCTKIVHMSFGIPTFLMSSVSICCSFVTPAFKNWTSPLVIYILTGFVVFYTTFIVVASFMKCMMRI</sequence>
<keyword evidence="2" id="KW-1185">Reference proteome</keyword>
<organism evidence="1 2">
    <name type="scientific">Dendrolimus kikuchii</name>
    <dbReference type="NCBI Taxonomy" id="765133"/>
    <lineage>
        <taxon>Eukaryota</taxon>
        <taxon>Metazoa</taxon>
        <taxon>Ecdysozoa</taxon>
        <taxon>Arthropoda</taxon>
        <taxon>Hexapoda</taxon>
        <taxon>Insecta</taxon>
        <taxon>Pterygota</taxon>
        <taxon>Neoptera</taxon>
        <taxon>Endopterygota</taxon>
        <taxon>Lepidoptera</taxon>
        <taxon>Glossata</taxon>
        <taxon>Ditrysia</taxon>
        <taxon>Bombycoidea</taxon>
        <taxon>Lasiocampidae</taxon>
        <taxon>Dendrolimus</taxon>
    </lineage>
</organism>
<name>A0ACC1CWZ6_9NEOP</name>
<dbReference type="EMBL" id="CM034400">
    <property type="protein sequence ID" value="KAJ0176132.1"/>
    <property type="molecule type" value="Genomic_DNA"/>
</dbReference>
<evidence type="ECO:0000313" key="2">
    <source>
        <dbReference type="Proteomes" id="UP000824533"/>
    </source>
</evidence>
<comment type="caution">
    <text evidence="1">The sequence shown here is derived from an EMBL/GenBank/DDBJ whole genome shotgun (WGS) entry which is preliminary data.</text>
</comment>
<accession>A0ACC1CWZ6</accession>
<reference evidence="1 2" key="1">
    <citation type="journal article" date="2021" name="Front. Genet.">
        <title>Chromosome-Level Genome Assembly Reveals Significant Gene Expansion in the Toll and IMD Signaling Pathways of Dendrolimus kikuchii.</title>
        <authorList>
            <person name="Zhou J."/>
            <person name="Wu P."/>
            <person name="Xiong Z."/>
            <person name="Liu N."/>
            <person name="Zhao N."/>
            <person name="Ji M."/>
            <person name="Qiu Y."/>
            <person name="Yang B."/>
        </authorList>
    </citation>
    <scope>NUCLEOTIDE SEQUENCE [LARGE SCALE GENOMIC DNA]</scope>
    <source>
        <strain evidence="1">Ann1</strain>
    </source>
</reference>